<dbReference type="PANTHER" id="PTHR35796">
    <property type="entry name" value="HYPOTHETICAL CYTOSOLIC PROTEIN"/>
    <property type="match status" value="1"/>
</dbReference>
<dbReference type="Pfam" id="PF08000">
    <property type="entry name" value="bPH_1"/>
    <property type="match status" value="1"/>
</dbReference>
<name>A0A974NU24_9SPHN</name>
<dbReference type="InterPro" id="IPR037063">
    <property type="entry name" value="PHb_sf"/>
</dbReference>
<keyword evidence="3" id="KW-1185">Reference proteome</keyword>
<dbReference type="Gene3D" id="2.30.29.50">
    <property type="entry name" value="Bacterial Pleckstrin homology domain"/>
    <property type="match status" value="1"/>
</dbReference>
<evidence type="ECO:0000259" key="1">
    <source>
        <dbReference type="Pfam" id="PF08000"/>
    </source>
</evidence>
<dbReference type="Proteomes" id="UP000595894">
    <property type="component" value="Chromosome"/>
</dbReference>
<reference evidence="3" key="1">
    <citation type="submission" date="2020-09" db="EMBL/GenBank/DDBJ databases">
        <title>Sphingomonas sp., a new species isolated from pork steak.</title>
        <authorList>
            <person name="Heidler von Heilborn D."/>
        </authorList>
    </citation>
    <scope>NUCLEOTIDE SEQUENCE [LARGE SCALE GENOMIC DNA]</scope>
</reference>
<dbReference type="KEGG" id="sari:H5J25_16195"/>
<dbReference type="SUPFAM" id="SSF50729">
    <property type="entry name" value="PH domain-like"/>
    <property type="match status" value="1"/>
</dbReference>
<accession>A0A974NU24</accession>
<organism evidence="2 3">
    <name type="scientific">Sphingomonas aliaeris</name>
    <dbReference type="NCBI Taxonomy" id="2759526"/>
    <lineage>
        <taxon>Bacteria</taxon>
        <taxon>Pseudomonadati</taxon>
        <taxon>Pseudomonadota</taxon>
        <taxon>Alphaproteobacteria</taxon>
        <taxon>Sphingomonadales</taxon>
        <taxon>Sphingomonadaceae</taxon>
        <taxon>Sphingomonas</taxon>
    </lineage>
</organism>
<protein>
    <submittedName>
        <fullName evidence="2">PH domain-containing protein</fullName>
    </submittedName>
</protein>
<feature type="domain" description="Bacterial Pleckstrin homology" evidence="1">
    <location>
        <begin position="5"/>
        <end position="115"/>
    </location>
</feature>
<dbReference type="AlphaFoldDB" id="A0A974NU24"/>
<evidence type="ECO:0000313" key="3">
    <source>
        <dbReference type="Proteomes" id="UP000595894"/>
    </source>
</evidence>
<proteinExistence type="predicted"/>
<dbReference type="InterPro" id="IPR012544">
    <property type="entry name" value="PHb"/>
</dbReference>
<sequence>MGLLHATAADPRELIEKHREALTDGETVFYCYKTVRDYIAFTNWRVLYINVQGLTGSKREYMTVPYRSITAFSIQSAGTFDLDAELSIYLSGHDPIEFRVGRNTDIHSLQGFLAQKLDR</sequence>
<dbReference type="EMBL" id="CP061035">
    <property type="protein sequence ID" value="QQV76907.1"/>
    <property type="molecule type" value="Genomic_DNA"/>
</dbReference>
<dbReference type="RefSeq" id="WP_202092869.1">
    <property type="nucleotide sequence ID" value="NZ_CP061035.1"/>
</dbReference>
<evidence type="ECO:0000313" key="2">
    <source>
        <dbReference type="EMBL" id="QQV76907.1"/>
    </source>
</evidence>
<gene>
    <name evidence="2" type="ORF">H5J25_16195</name>
</gene>
<dbReference type="CDD" id="cd13225">
    <property type="entry name" value="PH-like_bacteria"/>
    <property type="match status" value="1"/>
</dbReference>
<dbReference type="PANTHER" id="PTHR35796:SF3">
    <property type="entry name" value="BHLH DOMAIN-CONTAINING PROTEIN"/>
    <property type="match status" value="1"/>
</dbReference>